<dbReference type="GO" id="GO:0005524">
    <property type="term" value="F:ATP binding"/>
    <property type="evidence" value="ECO:0007669"/>
    <property type="project" value="UniProtKB-KW"/>
</dbReference>
<evidence type="ECO:0000256" key="3">
    <source>
        <dbReference type="ARBA" id="ARBA00022448"/>
    </source>
</evidence>
<evidence type="ECO:0000256" key="7">
    <source>
        <dbReference type="ARBA" id="ARBA00022840"/>
    </source>
</evidence>
<dbReference type="SMART" id="SM00382">
    <property type="entry name" value="AAA"/>
    <property type="match status" value="2"/>
</dbReference>
<evidence type="ECO:0000256" key="2">
    <source>
        <dbReference type="ARBA" id="ARBA00008869"/>
    </source>
</evidence>
<organism evidence="12 13">
    <name type="scientific">Geosmithia morbida</name>
    <dbReference type="NCBI Taxonomy" id="1094350"/>
    <lineage>
        <taxon>Eukaryota</taxon>
        <taxon>Fungi</taxon>
        <taxon>Dikarya</taxon>
        <taxon>Ascomycota</taxon>
        <taxon>Pezizomycotina</taxon>
        <taxon>Sordariomycetes</taxon>
        <taxon>Hypocreomycetidae</taxon>
        <taxon>Hypocreales</taxon>
        <taxon>Bionectriaceae</taxon>
        <taxon>Geosmithia</taxon>
    </lineage>
</organism>
<evidence type="ECO:0000313" key="13">
    <source>
        <dbReference type="Proteomes" id="UP000749293"/>
    </source>
</evidence>
<feature type="transmembrane region" description="Helical" evidence="10">
    <location>
        <begin position="317"/>
        <end position="337"/>
    </location>
</feature>
<dbReference type="InterPro" id="IPR003439">
    <property type="entry name" value="ABC_transporter-like_ATP-bd"/>
</dbReference>
<dbReference type="FunFam" id="3.40.50.300:FF:001345">
    <property type="entry name" value="Related to ABC transporter"/>
    <property type="match status" value="1"/>
</dbReference>
<evidence type="ECO:0000256" key="4">
    <source>
        <dbReference type="ARBA" id="ARBA00022692"/>
    </source>
</evidence>
<evidence type="ECO:0000256" key="5">
    <source>
        <dbReference type="ARBA" id="ARBA00022737"/>
    </source>
</evidence>
<feature type="transmembrane region" description="Helical" evidence="10">
    <location>
        <begin position="372"/>
        <end position="394"/>
    </location>
</feature>
<dbReference type="PANTHER" id="PTHR19229">
    <property type="entry name" value="ATP-BINDING CASSETTE TRANSPORTER SUBFAMILY A ABCA"/>
    <property type="match status" value="1"/>
</dbReference>
<dbReference type="Pfam" id="PF00005">
    <property type="entry name" value="ABC_tran"/>
    <property type="match status" value="2"/>
</dbReference>
<dbReference type="GO" id="GO:0016020">
    <property type="term" value="C:membrane"/>
    <property type="evidence" value="ECO:0007669"/>
    <property type="project" value="UniProtKB-SubCell"/>
</dbReference>
<dbReference type="RefSeq" id="XP_035321740.1">
    <property type="nucleotide sequence ID" value="XM_035468606.1"/>
</dbReference>
<feature type="transmembrane region" description="Helical" evidence="10">
    <location>
        <begin position="32"/>
        <end position="52"/>
    </location>
</feature>
<proteinExistence type="inferred from homology"/>
<keyword evidence="13" id="KW-1185">Reference proteome</keyword>
<keyword evidence="7" id="KW-0067">ATP-binding</keyword>
<feature type="transmembrane region" description="Helical" evidence="10">
    <location>
        <begin position="349"/>
        <end position="366"/>
    </location>
</feature>
<dbReference type="InterPro" id="IPR013525">
    <property type="entry name" value="ABC2_TM"/>
</dbReference>
<dbReference type="EMBL" id="JAANYQ010000007">
    <property type="protein sequence ID" value="KAF4123088.1"/>
    <property type="molecule type" value="Genomic_DNA"/>
</dbReference>
<dbReference type="OrthoDB" id="8061355at2759"/>
<feature type="transmembrane region" description="Helical" evidence="10">
    <location>
        <begin position="1071"/>
        <end position="1093"/>
    </location>
</feature>
<dbReference type="PROSITE" id="PS00211">
    <property type="entry name" value="ABC_TRANSPORTER_1"/>
    <property type="match status" value="2"/>
</dbReference>
<comment type="caution">
    <text evidence="12">The sequence shown here is derived from an EMBL/GenBank/DDBJ whole genome shotgun (WGS) entry which is preliminary data.</text>
</comment>
<keyword evidence="5" id="KW-0677">Repeat</keyword>
<comment type="subcellular location">
    <subcellularLocation>
        <location evidence="1">Membrane</location>
        <topology evidence="1">Multi-pass membrane protein</topology>
    </subcellularLocation>
</comment>
<dbReference type="SUPFAM" id="SSF52540">
    <property type="entry name" value="P-loop containing nucleoside triphosphate hydrolases"/>
    <property type="match status" value="2"/>
</dbReference>
<evidence type="ECO:0000256" key="1">
    <source>
        <dbReference type="ARBA" id="ARBA00004141"/>
    </source>
</evidence>
<dbReference type="Gene3D" id="3.40.50.300">
    <property type="entry name" value="P-loop containing nucleotide triphosphate hydrolases"/>
    <property type="match status" value="2"/>
</dbReference>
<dbReference type="GO" id="GO:0016887">
    <property type="term" value="F:ATP hydrolysis activity"/>
    <property type="evidence" value="ECO:0007669"/>
    <property type="project" value="InterPro"/>
</dbReference>
<feature type="domain" description="ABC transporter" evidence="11">
    <location>
        <begin position="468"/>
        <end position="703"/>
    </location>
</feature>
<comment type="similarity">
    <text evidence="2">Belongs to the ABC transporter superfamily. ABCA family.</text>
</comment>
<feature type="transmembrane region" description="Helical" evidence="10">
    <location>
        <begin position="1145"/>
        <end position="1169"/>
    </location>
</feature>
<dbReference type="Pfam" id="PF12698">
    <property type="entry name" value="ABC2_membrane_3"/>
    <property type="match status" value="1"/>
</dbReference>
<feature type="domain" description="ABC transporter" evidence="11">
    <location>
        <begin position="1252"/>
        <end position="1480"/>
    </location>
</feature>
<accession>A0A9P4YWR8</accession>
<sequence>MATTGGAPKSALWSQTKTLAGKNFTILLRRHFVSTIYTAILLPLILSLYLGILKNVGAPSDGYGTGKPTPVRSLSSAISAASSGRNTMVFVDSGLAGGAIDRVIDAVAKPFEAAGLNATRLSSQDDVGYVCSSSSQGDSNCFGAAIFHSSPDEGPGNEWNYTLRGDRTFGRSFQVDTGRNDAEIYTLPLQRAIDMAIAGTGSDSLDGTEQWPFTDQTESERQAGVTRSYQETFTQYNSITLLVIFYGIAYRLPGSMATEREGGLSQLIDAMMHTTNDWEARLARMLSFFYSFAATYFPGWVMASLIVHFLIWSNTSVVIVLIHYILAGLAMTSWAIMGGTLFKKAQLSGAVNAIAIVLLAVLAQAMPDPGTAAVALLSLLFAPCNIVFFFIYVAEYEEDGRSADLLHAPSSGDSALPGFVLWIFLGIHIVAYPILAAFLERAIHGVAAESRKVYRGDPSSQDAPTDAVYVDGLTKVYQPGLVSRLFPFVTKPRAPTVAVDSLTLSVKRGQIVSLLGANGSGKSTTLDAIAGISRFSQGSISIDASGGIGITPQKNVLWEDLTVLEHLRIFDELKSPHAKASAEQLNRLISSIGLAQKRNSRSQTLSGGQKRKLQLGMMLTGDSAMCCVDEVSSGIDPLSRRKIWDILLSERGRRTIVLTTHFLDEAELLSDDIAILSRGSLRVQGPPVTLKNTLGSGYRIHVLNTKTAQDTPAVDGVERTVTLANVTYRAPSSSLAANVIRALEAASIEYRLSGPTIEDVFLHVAEEVRDGERAPALTTTPSDRRGQILPEKLVEDEKPSDGVELMTGRQTGFLTQVRVLLRKRFTLLKTDWIPYAAALLIPIIAAAGTQVLVSDRQPVGCAPMDRGSAPDSSEYLGLLKDAVVAAGPSDIVQPYLAVIRNSVVGIDVELQDSFTALERYIGDNSKRIKPGAIWLGADGNTLPTFAYRADNSQSVYASIMMQNILDILRTNTSITTLYVPLDGTTPAGAADATMLMAFFCIAVAIAPAFFGFYPNVERRNGVRGLQYSSGVRSLPLWASHLLVDLAIFVVAFVVAAAVYSSSSDIWYNAGYLFPVYILYALTTILLAYVWSLFMGSQLATFAGIVVYNVVGFAVYLIAFLFITSFSPTEDVDRNILISHYAVSIFFPAGSLCRSLLVGLNIFSTACVGYRLRSYPGDMNAYGGPILYLSVQSILLFTVLLYHDSGNKLPSSYAGNREPDKKAPSPPRAVIDEDAEIAKEELRVHSSDGGDGMQAKNLIKVFGSNTAVDNVTFGVKHGEVFALLGPNGAGKSTIMSLIQGDIPLSRNGGDVFIEKVSVTDHRALARTNLGVCPQNDAVDNMTVLEHLRHYTRLRGIDDVEGQVGAVMRAVGLEAFADTMAPHLSGGNKRKLSLAMALTGNPSVILLDEPSSGLDAAAKRIMWRTLERIKPGRSILLTTHSMEEADALASRAGILAQRMLAIGNVDSLRSRFGDSVHVHLVSRTAPYSTAEEMERTRAWVVYLFPGAVVEPETYHGQMRFRVPAGSVLESAATRAEAHAEENSSSSSSSAIGQVIVTLEENAHLLGIEHHSVSATTLSDVFLSIVSRHNVLEEGYPADGGGSGDASRWVKLRKVLLMV</sequence>
<feature type="transmembrane region" description="Helical" evidence="10">
    <location>
        <begin position="1105"/>
        <end position="1125"/>
    </location>
</feature>
<evidence type="ECO:0000256" key="10">
    <source>
        <dbReference type="SAM" id="Phobius"/>
    </source>
</evidence>
<feature type="transmembrane region" description="Helical" evidence="10">
    <location>
        <begin position="1181"/>
        <end position="1201"/>
    </location>
</feature>
<dbReference type="InterPro" id="IPR026082">
    <property type="entry name" value="ABCA"/>
</dbReference>
<keyword evidence="8 10" id="KW-1133">Transmembrane helix</keyword>
<evidence type="ECO:0000256" key="9">
    <source>
        <dbReference type="ARBA" id="ARBA00023136"/>
    </source>
</evidence>
<keyword evidence="9 10" id="KW-0472">Membrane</keyword>
<dbReference type="GeneID" id="55972861"/>
<dbReference type="Proteomes" id="UP000749293">
    <property type="component" value="Unassembled WGS sequence"/>
</dbReference>
<dbReference type="GO" id="GO:0140359">
    <property type="term" value="F:ABC-type transporter activity"/>
    <property type="evidence" value="ECO:0007669"/>
    <property type="project" value="InterPro"/>
</dbReference>
<evidence type="ECO:0000256" key="6">
    <source>
        <dbReference type="ARBA" id="ARBA00022741"/>
    </source>
</evidence>
<keyword evidence="4 10" id="KW-0812">Transmembrane</keyword>
<dbReference type="CDD" id="cd03263">
    <property type="entry name" value="ABC_subfamily_A"/>
    <property type="match status" value="2"/>
</dbReference>
<feature type="transmembrane region" description="Helical" evidence="10">
    <location>
        <begin position="1034"/>
        <end position="1059"/>
    </location>
</feature>
<dbReference type="PROSITE" id="PS50893">
    <property type="entry name" value="ABC_TRANSPORTER_2"/>
    <property type="match status" value="2"/>
</dbReference>
<reference evidence="12" key="1">
    <citation type="submission" date="2020-03" db="EMBL/GenBank/DDBJ databases">
        <title>Site-based positive gene gene selection in Geosmithia morbida across the United States reveals a broad range of putative effectors and factors for local host and environmental adapation.</title>
        <authorList>
            <person name="Onufrak A."/>
            <person name="Murdoch R.W."/>
            <person name="Gazis R."/>
            <person name="Huff M."/>
            <person name="Staton M."/>
            <person name="Klingeman W."/>
            <person name="Hadziabdic D."/>
        </authorList>
    </citation>
    <scope>NUCLEOTIDE SEQUENCE</scope>
    <source>
        <strain evidence="12">1262</strain>
    </source>
</reference>
<dbReference type="InterPro" id="IPR017871">
    <property type="entry name" value="ABC_transporter-like_CS"/>
</dbReference>
<evidence type="ECO:0000259" key="11">
    <source>
        <dbReference type="PROSITE" id="PS50893"/>
    </source>
</evidence>
<feature type="transmembrane region" description="Helical" evidence="10">
    <location>
        <begin position="415"/>
        <end position="439"/>
    </location>
</feature>
<keyword evidence="3" id="KW-0813">Transport</keyword>
<evidence type="ECO:0000313" key="12">
    <source>
        <dbReference type="EMBL" id="KAF4123088.1"/>
    </source>
</evidence>
<dbReference type="InterPro" id="IPR027417">
    <property type="entry name" value="P-loop_NTPase"/>
</dbReference>
<feature type="transmembrane region" description="Helical" evidence="10">
    <location>
        <begin position="288"/>
        <end position="311"/>
    </location>
</feature>
<dbReference type="InterPro" id="IPR003593">
    <property type="entry name" value="AAA+_ATPase"/>
</dbReference>
<feature type="transmembrane region" description="Helical" evidence="10">
    <location>
        <begin position="994"/>
        <end position="1013"/>
    </location>
</feature>
<protein>
    <submittedName>
        <fullName evidence="12">ABC-type branched-chain amino acid transport system, ATPase component</fullName>
    </submittedName>
</protein>
<evidence type="ECO:0000256" key="8">
    <source>
        <dbReference type="ARBA" id="ARBA00022989"/>
    </source>
</evidence>
<name>A0A9P4YWR8_9HYPO</name>
<dbReference type="PANTHER" id="PTHR19229:SF36">
    <property type="entry name" value="ATP-BINDING CASSETTE SUB-FAMILY A MEMBER 2"/>
    <property type="match status" value="1"/>
</dbReference>
<dbReference type="GO" id="GO:0005319">
    <property type="term" value="F:lipid transporter activity"/>
    <property type="evidence" value="ECO:0007669"/>
    <property type="project" value="TreeGrafter"/>
</dbReference>
<keyword evidence="6" id="KW-0547">Nucleotide-binding</keyword>
<gene>
    <name evidence="12" type="ORF">GMORB2_6636</name>
</gene>